<dbReference type="GO" id="GO:0046872">
    <property type="term" value="F:metal ion binding"/>
    <property type="evidence" value="ECO:0007669"/>
    <property type="project" value="UniProtKB-KW"/>
</dbReference>
<evidence type="ECO:0000259" key="6">
    <source>
        <dbReference type="PROSITE" id="PS51746"/>
    </source>
</evidence>
<dbReference type="PROSITE" id="PS51746">
    <property type="entry name" value="PPM_2"/>
    <property type="match status" value="1"/>
</dbReference>
<dbReference type="InterPro" id="IPR001932">
    <property type="entry name" value="PPM-type_phosphatase-like_dom"/>
</dbReference>
<comment type="caution">
    <text evidence="7">The sequence shown here is derived from an EMBL/GenBank/DDBJ whole genome shotgun (WGS) entry which is preliminary data.</text>
</comment>
<dbReference type="PROSITE" id="PS01032">
    <property type="entry name" value="PPM_1"/>
    <property type="match status" value="1"/>
</dbReference>
<evidence type="ECO:0000256" key="4">
    <source>
        <dbReference type="RuleBase" id="RU003465"/>
    </source>
</evidence>
<proteinExistence type="inferred from homology"/>
<dbReference type="SMART" id="SM00332">
    <property type="entry name" value="PP2Cc"/>
    <property type="match status" value="1"/>
</dbReference>
<dbReference type="Proteomes" id="UP000237441">
    <property type="component" value="Unassembled WGS sequence"/>
</dbReference>
<dbReference type="Pfam" id="PF00481">
    <property type="entry name" value="PP2C"/>
    <property type="match status" value="1"/>
</dbReference>
<keyword evidence="2 4" id="KW-0378">Hydrolase</keyword>
<feature type="region of interest" description="Disordered" evidence="5">
    <location>
        <begin position="15"/>
        <end position="40"/>
    </location>
</feature>
<feature type="compositionally biased region" description="Basic and acidic residues" evidence="5">
    <location>
        <begin position="72"/>
        <end position="85"/>
    </location>
</feature>
<evidence type="ECO:0000256" key="1">
    <source>
        <dbReference type="ARBA" id="ARBA00022723"/>
    </source>
</evidence>
<evidence type="ECO:0000313" key="7">
    <source>
        <dbReference type="EMBL" id="PQK13135.1"/>
    </source>
</evidence>
<dbReference type="PANTHER" id="PTHR47992">
    <property type="entry name" value="PROTEIN PHOSPHATASE"/>
    <property type="match status" value="1"/>
</dbReference>
<dbReference type="OrthoDB" id="420076at2759"/>
<sequence>MLRCSPASRRLLAASRPRVAPCKPSSRRGQLYSTDTGGGDGPGFTRRTRFIGFAVVGGALVWYASRKRRVTVAERHHERSRRDNELPEISGEDADGPVESPVKVVDWSEIASLIHKQATSFKFEGRNGAQGRIDAVRFESNSPTEDAWAVGVGAGVGGAKTVYAGVYDGHAGWACSAVLRQKLIPHVSAMLAPLSPNVAGAAIDDAIKKAFCRLDDQIMTAGRDSVTDSTEPWTAAAMSALAPAIAGSCALMTIYDTETSTLRTAVTGDSRAVLGSWSASAKAYTAEALSKDQTGFNSDEVARLDAAHPGEKDAILDPKTGRLMGLAVTRAFGDHRWKYPQELVTLIQHRFAGYGPRKANATPPYLTARPEVTTRQVQGDDFVILASDGLWDVISNDDAVACVSQWLKEKRKRSGGKRGGGGGGGGGGAKADWNYDEDGWPSYKATPEYFDFEDTGNAAVCLLRNALGGTRRGIVQGLATATTPLSRNVRDDITIQVIFFKDPHRK</sequence>
<keyword evidence="3 4" id="KW-0904">Protein phosphatase</keyword>
<feature type="region of interest" description="Disordered" evidence="5">
    <location>
        <begin position="72"/>
        <end position="98"/>
    </location>
</feature>
<dbReference type="InterPro" id="IPR000222">
    <property type="entry name" value="PP2C_BS"/>
</dbReference>
<protein>
    <recommendedName>
        <fullName evidence="6">PPM-type phosphatase domain-containing protein</fullName>
    </recommendedName>
</protein>
<dbReference type="InterPro" id="IPR015655">
    <property type="entry name" value="PP2C"/>
</dbReference>
<organism evidence="7 8">
    <name type="scientific">Beauveria bassiana</name>
    <name type="common">White muscardine disease fungus</name>
    <name type="synonym">Tritirachium shiotae</name>
    <dbReference type="NCBI Taxonomy" id="176275"/>
    <lineage>
        <taxon>Eukaryota</taxon>
        <taxon>Fungi</taxon>
        <taxon>Dikarya</taxon>
        <taxon>Ascomycota</taxon>
        <taxon>Pezizomycotina</taxon>
        <taxon>Sordariomycetes</taxon>
        <taxon>Hypocreomycetidae</taxon>
        <taxon>Hypocreales</taxon>
        <taxon>Cordycipitaceae</taxon>
        <taxon>Beauveria</taxon>
    </lineage>
</organism>
<dbReference type="SUPFAM" id="SSF81606">
    <property type="entry name" value="PP2C-like"/>
    <property type="match status" value="1"/>
</dbReference>
<dbReference type="AlphaFoldDB" id="A0A2S7YAG3"/>
<evidence type="ECO:0000313" key="8">
    <source>
        <dbReference type="Proteomes" id="UP000237441"/>
    </source>
</evidence>
<evidence type="ECO:0000256" key="5">
    <source>
        <dbReference type="SAM" id="MobiDB-lite"/>
    </source>
</evidence>
<evidence type="ECO:0000256" key="3">
    <source>
        <dbReference type="ARBA" id="ARBA00022912"/>
    </source>
</evidence>
<dbReference type="GO" id="GO:0004722">
    <property type="term" value="F:protein serine/threonine phosphatase activity"/>
    <property type="evidence" value="ECO:0007669"/>
    <property type="project" value="InterPro"/>
</dbReference>
<keyword evidence="1" id="KW-0479">Metal-binding</keyword>
<dbReference type="InterPro" id="IPR036457">
    <property type="entry name" value="PPM-type-like_dom_sf"/>
</dbReference>
<feature type="domain" description="PPM-type phosphatase" evidence="6">
    <location>
        <begin position="123"/>
        <end position="500"/>
    </location>
</feature>
<reference evidence="7 8" key="1">
    <citation type="submission" date="2016-07" db="EMBL/GenBank/DDBJ databases">
        <title>Comparative genomics of the entomopathogenic fungus Beauveria bassiana.</title>
        <authorList>
            <person name="Valero Jimenez C.A."/>
            <person name="Zwaan B.J."/>
            <person name="Van Kan J.A."/>
            <person name="Takken W."/>
            <person name="Debets A.J."/>
            <person name="Schoustra S.E."/>
            <person name="Koenraadt C.J."/>
        </authorList>
    </citation>
    <scope>NUCLEOTIDE SEQUENCE [LARGE SCALE GENOMIC DNA]</scope>
    <source>
        <strain evidence="7 8">ARSEF 8028</strain>
    </source>
</reference>
<name>A0A2S7YAG3_BEABA</name>
<accession>A0A2S7YAG3</accession>
<gene>
    <name evidence="7" type="ORF">BB8028_0004g00660</name>
</gene>
<dbReference type="CDD" id="cd00143">
    <property type="entry name" value="PP2Cc"/>
    <property type="match status" value="1"/>
</dbReference>
<dbReference type="Gene3D" id="3.60.40.10">
    <property type="entry name" value="PPM-type phosphatase domain"/>
    <property type="match status" value="1"/>
</dbReference>
<evidence type="ECO:0000256" key="2">
    <source>
        <dbReference type="ARBA" id="ARBA00022801"/>
    </source>
</evidence>
<dbReference type="EMBL" id="JRHA01000004">
    <property type="protein sequence ID" value="PQK13135.1"/>
    <property type="molecule type" value="Genomic_DNA"/>
</dbReference>
<comment type="similarity">
    <text evidence="4">Belongs to the PP2C family.</text>
</comment>